<accession>V5CBD8</accession>
<dbReference type="InterPro" id="IPR011042">
    <property type="entry name" value="6-blade_b-propeller_TolB-like"/>
</dbReference>
<proteinExistence type="predicted"/>
<evidence type="ECO:0000313" key="3">
    <source>
        <dbReference type="Proteomes" id="UP000017842"/>
    </source>
</evidence>
<dbReference type="InterPro" id="IPR011041">
    <property type="entry name" value="Quinoprot_gluc/sorb_DH_b-prop"/>
</dbReference>
<name>V5CBD8_9GAMM</name>
<dbReference type="EMBL" id="AYLO01000003">
    <property type="protein sequence ID" value="ESS74123.1"/>
    <property type="molecule type" value="Genomic_DNA"/>
</dbReference>
<dbReference type="Proteomes" id="UP000017842">
    <property type="component" value="Unassembled WGS sequence"/>
</dbReference>
<feature type="domain" description="Glucose/Sorbosone dehydrogenase" evidence="1">
    <location>
        <begin position="46"/>
        <end position="375"/>
    </location>
</feature>
<gene>
    <name evidence="2" type="ORF">MGMO_3c00050</name>
</gene>
<comment type="caution">
    <text evidence="2">The sequence shown here is derived from an EMBL/GenBank/DDBJ whole genome shotgun (WGS) entry which is preliminary data.</text>
</comment>
<dbReference type="SUPFAM" id="SSF50952">
    <property type="entry name" value="Soluble quinoprotein glucose dehydrogenase"/>
    <property type="match status" value="1"/>
</dbReference>
<reference evidence="2 3" key="1">
    <citation type="journal article" date="2013" name="Genome Announc.">
        <title>Draft Genome Sequence of the Methanotrophic Gammaproteobacterium Methyloglobulus morosus DSM 22980 Strain KoM1.</title>
        <authorList>
            <person name="Poehlein A."/>
            <person name="Deutzmann J.S."/>
            <person name="Daniel R."/>
            <person name="Simeonova D.D."/>
        </authorList>
    </citation>
    <scope>NUCLEOTIDE SEQUENCE [LARGE SCALE GENOMIC DNA]</scope>
    <source>
        <strain evidence="2 3">KoM1</strain>
    </source>
</reference>
<dbReference type="STRING" id="1116472.MGMO_3c00050"/>
<dbReference type="PATRIC" id="fig|1116472.3.peg.34"/>
<dbReference type="Gene3D" id="2.120.10.30">
    <property type="entry name" value="TolB, C-terminal domain"/>
    <property type="match status" value="1"/>
</dbReference>
<dbReference type="eggNOG" id="COG2133">
    <property type="taxonomic scope" value="Bacteria"/>
</dbReference>
<dbReference type="InterPro" id="IPR012938">
    <property type="entry name" value="Glc/Sorbosone_DH"/>
</dbReference>
<dbReference type="OrthoDB" id="9770043at2"/>
<sequence length="380" mass="41947">MKIAYYLFSALIVISACTQKGADAPRSDTALPTQTKIKIETLAKGLEFPWGIAILPDGSALVTEKVGRLRLLKQEKLSAPISGVPQVLYESQAGLFDVALHPDFATNHTVYLSFAKGTENDNATTLIRAKFDGQTLTGVAQIFETKPHKQGAYHFGGRILFLPDKTLLLSLGEGFSYKEEAQKLISYLGKIVHLRDDGTPIGDQFAMANGASPTRHLKYFTYGHRNPQGLALDKATDTIYEHEHGPKGGDEINILVEGRNYGWPEITYGVDYTGLPITDKVAADGMEQPLLYWIPSIAPSGMTFYDKDMFTGWKGDLLVSALAGQQLRRVDLEAGKVIRQETFLTELKTRFRNIITAPDGSIWVLTDEPEGKVLRLTPEK</sequence>
<dbReference type="PANTHER" id="PTHR19328:SF75">
    <property type="entry name" value="ALDOSE SUGAR DEHYDROGENASE YLII"/>
    <property type="match status" value="1"/>
</dbReference>
<dbReference type="RefSeq" id="WP_023492969.1">
    <property type="nucleotide sequence ID" value="NZ_AYLO01000003.1"/>
</dbReference>
<dbReference type="Pfam" id="PF07995">
    <property type="entry name" value="GSDH"/>
    <property type="match status" value="1"/>
</dbReference>
<dbReference type="AlphaFoldDB" id="V5CBD8"/>
<organism evidence="2 3">
    <name type="scientific">Methyloglobulus morosus KoM1</name>
    <dbReference type="NCBI Taxonomy" id="1116472"/>
    <lineage>
        <taxon>Bacteria</taxon>
        <taxon>Pseudomonadati</taxon>
        <taxon>Pseudomonadota</taxon>
        <taxon>Gammaproteobacteria</taxon>
        <taxon>Methylococcales</taxon>
        <taxon>Methylococcaceae</taxon>
        <taxon>Methyloglobulus</taxon>
    </lineage>
</organism>
<dbReference type="PANTHER" id="PTHR19328">
    <property type="entry name" value="HEDGEHOG-INTERACTING PROTEIN"/>
    <property type="match status" value="1"/>
</dbReference>
<keyword evidence="3" id="KW-1185">Reference proteome</keyword>
<evidence type="ECO:0000313" key="2">
    <source>
        <dbReference type="EMBL" id="ESS74123.1"/>
    </source>
</evidence>
<evidence type="ECO:0000259" key="1">
    <source>
        <dbReference type="Pfam" id="PF07995"/>
    </source>
</evidence>
<dbReference type="PROSITE" id="PS51257">
    <property type="entry name" value="PROKAR_LIPOPROTEIN"/>
    <property type="match status" value="1"/>
</dbReference>
<protein>
    <submittedName>
        <fullName evidence="2">Glucose/sorbosone dehydrogenase</fullName>
    </submittedName>
</protein>